<proteinExistence type="predicted"/>
<evidence type="ECO:0000256" key="1">
    <source>
        <dbReference type="SAM" id="MobiDB-lite"/>
    </source>
</evidence>
<comment type="caution">
    <text evidence="3">The sequence shown here is derived from an EMBL/GenBank/DDBJ whole genome shotgun (WGS) entry which is preliminary data.</text>
</comment>
<dbReference type="Pfam" id="PF01585">
    <property type="entry name" value="G-patch"/>
    <property type="match status" value="1"/>
</dbReference>
<dbReference type="PANTHER" id="PTHR20923">
    <property type="entry name" value="BAT4 PROTEIN-RELATED"/>
    <property type="match status" value="1"/>
</dbReference>
<organism evidence="3 4">
    <name type="scientific">Salvia divinorum</name>
    <name type="common">Maria pastora</name>
    <name type="synonym">Diviner's sage</name>
    <dbReference type="NCBI Taxonomy" id="28513"/>
    <lineage>
        <taxon>Eukaryota</taxon>
        <taxon>Viridiplantae</taxon>
        <taxon>Streptophyta</taxon>
        <taxon>Embryophyta</taxon>
        <taxon>Tracheophyta</taxon>
        <taxon>Spermatophyta</taxon>
        <taxon>Magnoliopsida</taxon>
        <taxon>eudicotyledons</taxon>
        <taxon>Gunneridae</taxon>
        <taxon>Pentapetalae</taxon>
        <taxon>asterids</taxon>
        <taxon>lamiids</taxon>
        <taxon>Lamiales</taxon>
        <taxon>Lamiaceae</taxon>
        <taxon>Nepetoideae</taxon>
        <taxon>Mentheae</taxon>
        <taxon>Salviinae</taxon>
        <taxon>Salvia</taxon>
        <taxon>Salvia subgen. Calosphace</taxon>
    </lineage>
</organism>
<dbReference type="PROSITE" id="PS50174">
    <property type="entry name" value="G_PATCH"/>
    <property type="match status" value="1"/>
</dbReference>
<dbReference type="Proteomes" id="UP001567538">
    <property type="component" value="Unassembled WGS sequence"/>
</dbReference>
<dbReference type="EMBL" id="JBEAFC010000005">
    <property type="protein sequence ID" value="KAL1556476.1"/>
    <property type="molecule type" value="Genomic_DNA"/>
</dbReference>
<evidence type="ECO:0000259" key="2">
    <source>
        <dbReference type="PROSITE" id="PS50174"/>
    </source>
</evidence>
<dbReference type="PANTHER" id="PTHR20923:SF1">
    <property type="entry name" value="G PATCH DOMAIN AND ANKYRIN REPEAT-CONTAINING PROTEIN 1"/>
    <property type="match status" value="1"/>
</dbReference>
<feature type="domain" description="G-patch" evidence="2">
    <location>
        <begin position="30"/>
        <end position="76"/>
    </location>
</feature>
<feature type="compositionally biased region" description="Basic and acidic residues" evidence="1">
    <location>
        <begin position="87"/>
        <end position="96"/>
    </location>
</feature>
<dbReference type="AlphaFoldDB" id="A0ABD1HJ62"/>
<evidence type="ECO:0000313" key="4">
    <source>
        <dbReference type="Proteomes" id="UP001567538"/>
    </source>
</evidence>
<dbReference type="SMART" id="SM00443">
    <property type="entry name" value="G_patch"/>
    <property type="match status" value="1"/>
</dbReference>
<reference evidence="3 4" key="1">
    <citation type="submission" date="2024-06" db="EMBL/GenBank/DDBJ databases">
        <title>A chromosome level genome sequence of Diviner's sage (Salvia divinorum).</title>
        <authorList>
            <person name="Ford S.A."/>
            <person name="Ro D.-K."/>
            <person name="Ness R.W."/>
            <person name="Phillips M.A."/>
        </authorList>
    </citation>
    <scope>NUCLEOTIDE SEQUENCE [LARGE SCALE GENOMIC DNA]</scope>
    <source>
        <strain evidence="3">SAF-2024a</strain>
        <tissue evidence="3">Leaf</tissue>
    </source>
</reference>
<name>A0ABD1HJ62_SALDI</name>
<accession>A0ABD1HJ62</accession>
<dbReference type="InterPro" id="IPR039146">
    <property type="entry name" value="GPANK1"/>
</dbReference>
<sequence length="134" mass="15060">MAVDDDCCSTGLGTTRASHLHTSASTPIDSSNIGFQLLKKQGWKEGTGLGVSEQGRLEPIATAVKKNKRGVGAEEVKMPIKKSKVKKDKDDPESPRTKLQGASKKMRKIQEFEEKMQEKEFDRDFFRMFWPDNV</sequence>
<feature type="region of interest" description="Disordered" evidence="1">
    <location>
        <begin position="68"/>
        <end position="108"/>
    </location>
</feature>
<gene>
    <name evidence="3" type="ORF">AAHA92_12093</name>
</gene>
<protein>
    <submittedName>
        <fullName evidence="3">G patch domain-containing protein 11</fullName>
    </submittedName>
</protein>
<dbReference type="InterPro" id="IPR000467">
    <property type="entry name" value="G_patch_dom"/>
</dbReference>
<evidence type="ECO:0000313" key="3">
    <source>
        <dbReference type="EMBL" id="KAL1556476.1"/>
    </source>
</evidence>
<keyword evidence="4" id="KW-1185">Reference proteome</keyword>